<keyword evidence="3" id="KW-0808">Transferase</keyword>
<feature type="transmembrane region" description="Helical" evidence="1">
    <location>
        <begin position="90"/>
        <end position="114"/>
    </location>
</feature>
<sequence length="143" mass="15075">MLFIILMMLILLVSGIYDIKNKAVSMKILIFAGIVSITCGICQLHYGTTIYSEICSLIPGGIVLALAYLSKEQIGYGDGLVILSLGPVFGLINVIIGLCAAFVISALFSIALLISKKAGKKSQLPFLPFLTAGMGVVCALCSI</sequence>
<dbReference type="GeneID" id="89507919"/>
<keyword evidence="1" id="KW-1133">Transmembrane helix</keyword>
<dbReference type="InterPro" id="IPR000045">
    <property type="entry name" value="Prepilin_IV_endopep_pep"/>
</dbReference>
<dbReference type="GO" id="GO:0032259">
    <property type="term" value="P:methylation"/>
    <property type="evidence" value="ECO:0007669"/>
    <property type="project" value="UniProtKB-KW"/>
</dbReference>
<dbReference type="Proteomes" id="UP000184278">
    <property type="component" value="Unassembled WGS sequence"/>
</dbReference>
<keyword evidence="1" id="KW-0472">Membrane</keyword>
<feature type="transmembrane region" description="Helical" evidence="1">
    <location>
        <begin position="54"/>
        <end position="70"/>
    </location>
</feature>
<gene>
    <name evidence="3" type="ORF">SAMN02745229_02485</name>
</gene>
<evidence type="ECO:0000313" key="4">
    <source>
        <dbReference type="Proteomes" id="UP000184278"/>
    </source>
</evidence>
<reference evidence="4" key="1">
    <citation type="submission" date="2016-11" db="EMBL/GenBank/DDBJ databases">
        <authorList>
            <person name="Varghese N."/>
            <person name="Submissions S."/>
        </authorList>
    </citation>
    <scope>NUCLEOTIDE SEQUENCE [LARGE SCALE GENOMIC DNA]</scope>
    <source>
        <strain evidence="4">DSM 3071</strain>
    </source>
</reference>
<keyword evidence="4" id="KW-1185">Reference proteome</keyword>
<keyword evidence="1" id="KW-0812">Transmembrane</keyword>
<dbReference type="OrthoDB" id="2057245at2"/>
<dbReference type="Gene3D" id="1.20.120.1220">
    <property type="match status" value="1"/>
</dbReference>
<evidence type="ECO:0000313" key="3">
    <source>
        <dbReference type="EMBL" id="SHI25894.1"/>
    </source>
</evidence>
<dbReference type="GO" id="GO:0008168">
    <property type="term" value="F:methyltransferase activity"/>
    <property type="evidence" value="ECO:0007669"/>
    <property type="project" value="UniProtKB-KW"/>
</dbReference>
<protein>
    <submittedName>
        <fullName evidence="3">Leader peptidase (Prepilin peptidase) / N-methyltransferase</fullName>
    </submittedName>
</protein>
<feature type="domain" description="Prepilin type IV endopeptidase peptidase" evidence="2">
    <location>
        <begin position="5"/>
        <end position="110"/>
    </location>
</feature>
<dbReference type="Pfam" id="PF01478">
    <property type="entry name" value="Peptidase_A24"/>
    <property type="match status" value="1"/>
</dbReference>
<evidence type="ECO:0000256" key="1">
    <source>
        <dbReference type="SAM" id="Phobius"/>
    </source>
</evidence>
<dbReference type="AlphaFoldDB" id="A0A1M5ZNW6"/>
<evidence type="ECO:0000259" key="2">
    <source>
        <dbReference type="Pfam" id="PF01478"/>
    </source>
</evidence>
<keyword evidence="3" id="KW-0489">Methyltransferase</keyword>
<organism evidence="3 4">
    <name type="scientific">Butyrivibrio fibrisolvens DSM 3071</name>
    <dbReference type="NCBI Taxonomy" id="1121131"/>
    <lineage>
        <taxon>Bacteria</taxon>
        <taxon>Bacillati</taxon>
        <taxon>Bacillota</taxon>
        <taxon>Clostridia</taxon>
        <taxon>Lachnospirales</taxon>
        <taxon>Lachnospiraceae</taxon>
        <taxon>Butyrivibrio</taxon>
    </lineage>
</organism>
<dbReference type="EMBL" id="FQXK01000021">
    <property type="protein sequence ID" value="SHI25894.1"/>
    <property type="molecule type" value="Genomic_DNA"/>
</dbReference>
<feature type="transmembrane region" description="Helical" evidence="1">
    <location>
        <begin position="28"/>
        <end position="47"/>
    </location>
</feature>
<proteinExistence type="predicted"/>
<accession>A0A1M5ZNW6</accession>
<dbReference type="RefSeq" id="WP_073388218.1">
    <property type="nucleotide sequence ID" value="NZ_FQXK01000021.1"/>
</dbReference>
<name>A0A1M5ZNW6_BUTFI</name>
<dbReference type="STRING" id="1121131.SAMN02745229_02485"/>